<dbReference type="RefSeq" id="WP_340331145.1">
    <property type="nucleotide sequence ID" value="NZ_JAZHOF010000007.1"/>
</dbReference>
<comment type="caution">
    <text evidence="3">The sequence shown here is derived from an EMBL/GenBank/DDBJ whole genome shotgun (WGS) entry which is preliminary data.</text>
</comment>
<evidence type="ECO:0000259" key="2">
    <source>
        <dbReference type="PROSITE" id="PS50830"/>
    </source>
</evidence>
<dbReference type="EMBL" id="JAZHOF010000007">
    <property type="protein sequence ID" value="MEJ8573456.1"/>
    <property type="molecule type" value="Genomic_DNA"/>
</dbReference>
<evidence type="ECO:0000256" key="1">
    <source>
        <dbReference type="SAM" id="SignalP"/>
    </source>
</evidence>
<organism evidence="3 4">
    <name type="scientific">Microbaculum marinum</name>
    <dbReference type="NCBI Taxonomy" id="1764581"/>
    <lineage>
        <taxon>Bacteria</taxon>
        <taxon>Pseudomonadati</taxon>
        <taxon>Pseudomonadota</taxon>
        <taxon>Alphaproteobacteria</taxon>
        <taxon>Hyphomicrobiales</taxon>
        <taxon>Tepidamorphaceae</taxon>
        <taxon>Microbaculum</taxon>
    </lineage>
</organism>
<dbReference type="AlphaFoldDB" id="A0AAW9S1F9"/>
<reference evidence="3 4" key="1">
    <citation type="submission" date="2024-02" db="EMBL/GenBank/DDBJ databases">
        <title>Genome analysis and characterization of Microbaculum marinisediminis sp. nov., isolated from marine sediment.</title>
        <authorList>
            <person name="Du Z.-J."/>
            <person name="Ye Y.-Q."/>
            <person name="Zhang Z.-R."/>
            <person name="Yuan S.-M."/>
            <person name="Zhang X.-Y."/>
        </authorList>
    </citation>
    <scope>NUCLEOTIDE SEQUENCE [LARGE SCALE GENOMIC DNA]</scope>
    <source>
        <strain evidence="3 4">SDUM1044001</strain>
    </source>
</reference>
<accession>A0AAW9S1F9</accession>
<name>A0AAW9S1F9_9HYPH</name>
<dbReference type="Pfam" id="PF00565">
    <property type="entry name" value="SNase"/>
    <property type="match status" value="1"/>
</dbReference>
<feature type="domain" description="TNase-like" evidence="2">
    <location>
        <begin position="19"/>
        <end position="143"/>
    </location>
</feature>
<keyword evidence="1" id="KW-0732">Signal</keyword>
<keyword evidence="4" id="KW-1185">Reference proteome</keyword>
<feature type="chain" id="PRO_5044015755" evidence="1">
    <location>
        <begin position="20"/>
        <end position="219"/>
    </location>
</feature>
<dbReference type="PROSITE" id="PS50830">
    <property type="entry name" value="TNASE_3"/>
    <property type="match status" value="1"/>
</dbReference>
<dbReference type="SUPFAM" id="SSF50199">
    <property type="entry name" value="Staphylococcal nuclease"/>
    <property type="match status" value="1"/>
</dbReference>
<dbReference type="Gene3D" id="2.40.50.90">
    <property type="match status" value="1"/>
</dbReference>
<proteinExistence type="predicted"/>
<sequence>MRLVFCTLALVAVATIARADTLAGTAAVIDGDTIEVAGVSVRLYGIDAPEAGQKCAEAGSGTWECGTAATEAMAVLVEDEEVTCEIRGKDDFDRLLGVCKVDGVNVNERMVSDGHAWAFVKYASDYVPAEEKARAAALGVWQAPTMPPWEYRAQRWAVAEQEAPEGCPIKGNISSNGRIYHPPWSPWYSRTKIDTGKGERWFCSEGEALEAGWRAPRWR</sequence>
<evidence type="ECO:0000313" key="3">
    <source>
        <dbReference type="EMBL" id="MEJ8573456.1"/>
    </source>
</evidence>
<feature type="signal peptide" evidence="1">
    <location>
        <begin position="1"/>
        <end position="19"/>
    </location>
</feature>
<dbReference type="SMART" id="SM00318">
    <property type="entry name" value="SNc"/>
    <property type="match status" value="1"/>
</dbReference>
<evidence type="ECO:0000313" key="4">
    <source>
        <dbReference type="Proteomes" id="UP001378188"/>
    </source>
</evidence>
<dbReference type="Proteomes" id="UP001378188">
    <property type="component" value="Unassembled WGS sequence"/>
</dbReference>
<protein>
    <submittedName>
        <fullName evidence="3">Thermonuclease family protein</fullName>
    </submittedName>
</protein>
<dbReference type="PANTHER" id="PTHR12302:SF26">
    <property type="entry name" value="BLR1266 PROTEIN"/>
    <property type="match status" value="1"/>
</dbReference>
<dbReference type="PANTHER" id="PTHR12302">
    <property type="entry name" value="EBNA2 BINDING PROTEIN P100"/>
    <property type="match status" value="1"/>
</dbReference>
<dbReference type="InterPro" id="IPR016071">
    <property type="entry name" value="Staphylococal_nuclease_OB-fold"/>
</dbReference>
<gene>
    <name evidence="3" type="ORF">V3328_18345</name>
</gene>
<dbReference type="InterPro" id="IPR035437">
    <property type="entry name" value="SNase_OB-fold_sf"/>
</dbReference>